<evidence type="ECO:0000259" key="5">
    <source>
        <dbReference type="PROSITE" id="PS50222"/>
    </source>
</evidence>
<reference evidence="6 7" key="1">
    <citation type="journal article" date="2004" name="Science">
        <title>The genome of the diatom Thalassiosira pseudonana: ecology, evolution, and metabolism.</title>
        <authorList>
            <person name="Armbrust E.V."/>
            <person name="Berges J.A."/>
            <person name="Bowler C."/>
            <person name="Green B.R."/>
            <person name="Martinez D."/>
            <person name="Putnam N.H."/>
            <person name="Zhou S."/>
            <person name="Allen A.E."/>
            <person name="Apt K.E."/>
            <person name="Bechner M."/>
            <person name="Brzezinski M.A."/>
            <person name="Chaal B.K."/>
            <person name="Chiovitti A."/>
            <person name="Davis A.K."/>
            <person name="Demarest M.S."/>
            <person name="Detter J.C."/>
            <person name="Glavina T."/>
            <person name="Goodstein D."/>
            <person name="Hadi M.Z."/>
            <person name="Hellsten U."/>
            <person name="Hildebrand M."/>
            <person name="Jenkins B.D."/>
            <person name="Jurka J."/>
            <person name="Kapitonov V.V."/>
            <person name="Kroger N."/>
            <person name="Lau W.W."/>
            <person name="Lane T.W."/>
            <person name="Larimer F.W."/>
            <person name="Lippmeier J.C."/>
            <person name="Lucas S."/>
            <person name="Medina M."/>
            <person name="Montsant A."/>
            <person name="Obornik M."/>
            <person name="Parker M.S."/>
            <person name="Palenik B."/>
            <person name="Pazour G.J."/>
            <person name="Richardson P.M."/>
            <person name="Rynearson T.A."/>
            <person name="Saito M.A."/>
            <person name="Schwartz D.C."/>
            <person name="Thamatrakoln K."/>
            <person name="Valentin K."/>
            <person name="Vardi A."/>
            <person name="Wilkerson F.P."/>
            <person name="Rokhsar D.S."/>
        </authorList>
    </citation>
    <scope>NUCLEOTIDE SEQUENCE [LARGE SCALE GENOMIC DNA]</scope>
    <source>
        <strain evidence="6 7">CCMP1335</strain>
    </source>
</reference>
<dbReference type="InterPro" id="IPR018247">
    <property type="entry name" value="EF_Hand_1_Ca_BS"/>
</dbReference>
<keyword evidence="2" id="KW-0863">Zinc-finger</keyword>
<keyword evidence="2" id="KW-0479">Metal-binding</keyword>
<dbReference type="SMART" id="SM00054">
    <property type="entry name" value="EFh"/>
    <property type="match status" value="3"/>
</dbReference>
<dbReference type="PaxDb" id="35128-Thaps5647"/>
<evidence type="ECO:0000256" key="1">
    <source>
        <dbReference type="ARBA" id="ARBA00022837"/>
    </source>
</evidence>
<dbReference type="Gene3D" id="1.10.238.10">
    <property type="entry name" value="EF-hand"/>
    <property type="match status" value="1"/>
</dbReference>
<protein>
    <submittedName>
        <fullName evidence="6">Uncharacterized protein</fullName>
    </submittedName>
</protein>
<dbReference type="InterPro" id="IPR001841">
    <property type="entry name" value="Znf_RING"/>
</dbReference>
<dbReference type="AlphaFoldDB" id="B8C3H8"/>
<dbReference type="GO" id="GO:0008270">
    <property type="term" value="F:zinc ion binding"/>
    <property type="evidence" value="ECO:0007669"/>
    <property type="project" value="UniProtKB-KW"/>
</dbReference>
<dbReference type="CDD" id="cd16448">
    <property type="entry name" value="RING-H2"/>
    <property type="match status" value="1"/>
</dbReference>
<reference evidence="6 7" key="2">
    <citation type="journal article" date="2008" name="Nature">
        <title>The Phaeodactylum genome reveals the evolutionary history of diatom genomes.</title>
        <authorList>
            <person name="Bowler C."/>
            <person name="Allen A.E."/>
            <person name="Badger J.H."/>
            <person name="Grimwood J."/>
            <person name="Jabbari K."/>
            <person name="Kuo A."/>
            <person name="Maheswari U."/>
            <person name="Martens C."/>
            <person name="Maumus F."/>
            <person name="Otillar R.P."/>
            <person name="Rayko E."/>
            <person name="Salamov A."/>
            <person name="Vandepoele K."/>
            <person name="Beszteri B."/>
            <person name="Gruber A."/>
            <person name="Heijde M."/>
            <person name="Katinka M."/>
            <person name="Mock T."/>
            <person name="Valentin K."/>
            <person name="Verret F."/>
            <person name="Berges J.A."/>
            <person name="Brownlee C."/>
            <person name="Cadoret J.P."/>
            <person name="Chiovitti A."/>
            <person name="Choi C.J."/>
            <person name="Coesel S."/>
            <person name="De Martino A."/>
            <person name="Detter J.C."/>
            <person name="Durkin C."/>
            <person name="Falciatore A."/>
            <person name="Fournet J."/>
            <person name="Haruta M."/>
            <person name="Huysman M.J."/>
            <person name="Jenkins B.D."/>
            <person name="Jiroutova K."/>
            <person name="Jorgensen R.E."/>
            <person name="Joubert Y."/>
            <person name="Kaplan A."/>
            <person name="Kroger N."/>
            <person name="Kroth P.G."/>
            <person name="La Roche J."/>
            <person name="Lindquist E."/>
            <person name="Lommer M."/>
            <person name="Martin-Jezequel V."/>
            <person name="Lopez P.J."/>
            <person name="Lucas S."/>
            <person name="Mangogna M."/>
            <person name="McGinnis K."/>
            <person name="Medlin L.K."/>
            <person name="Montsant A."/>
            <person name="Oudot-Le Secq M.P."/>
            <person name="Napoli C."/>
            <person name="Obornik M."/>
            <person name="Parker M.S."/>
            <person name="Petit J.L."/>
            <person name="Porcel B.M."/>
            <person name="Poulsen N."/>
            <person name="Robison M."/>
            <person name="Rychlewski L."/>
            <person name="Rynearson T.A."/>
            <person name="Schmutz J."/>
            <person name="Shapiro H."/>
            <person name="Siaut M."/>
            <person name="Stanley M."/>
            <person name="Sussman M.R."/>
            <person name="Taylor A.R."/>
            <person name="Vardi A."/>
            <person name="von Dassow P."/>
            <person name="Vyverman W."/>
            <person name="Willis A."/>
            <person name="Wyrwicz L.S."/>
            <person name="Rokhsar D.S."/>
            <person name="Weissenbach J."/>
            <person name="Armbrust E.V."/>
            <person name="Green B.R."/>
            <person name="Van de Peer Y."/>
            <person name="Grigoriev I.V."/>
        </authorList>
    </citation>
    <scope>NUCLEOTIDE SEQUENCE [LARGE SCALE GENOMIC DNA]</scope>
    <source>
        <strain evidence="6 7">CCMP1335</strain>
    </source>
</reference>
<dbReference type="GO" id="GO:0005509">
    <property type="term" value="F:calcium ion binding"/>
    <property type="evidence" value="ECO:0007669"/>
    <property type="project" value="InterPro"/>
</dbReference>
<feature type="compositionally biased region" description="Low complexity" evidence="3">
    <location>
        <begin position="216"/>
        <end position="233"/>
    </location>
</feature>
<dbReference type="Pfam" id="PF18599">
    <property type="entry name" value="LCIB_C_CA"/>
    <property type="match status" value="1"/>
</dbReference>
<dbReference type="PANTHER" id="PTHR38016:SF1">
    <property type="entry name" value="LIMITING CO2-INDUCIBLE PROTEIN B_C BETA CARBONYIC ANHYDRASE DOMAIN-CONTAINING PROTEIN"/>
    <property type="match status" value="1"/>
</dbReference>
<accession>B8C3H8</accession>
<dbReference type="InterPro" id="IPR011992">
    <property type="entry name" value="EF-hand-dom_pair"/>
</dbReference>
<dbReference type="PROSITE" id="PS50089">
    <property type="entry name" value="ZF_RING_2"/>
    <property type="match status" value="1"/>
</dbReference>
<dbReference type="PROSITE" id="PS00018">
    <property type="entry name" value="EF_HAND_1"/>
    <property type="match status" value="2"/>
</dbReference>
<feature type="region of interest" description="Disordered" evidence="3">
    <location>
        <begin position="1"/>
        <end position="29"/>
    </location>
</feature>
<dbReference type="Pfam" id="PF13202">
    <property type="entry name" value="EF-hand_5"/>
    <property type="match status" value="1"/>
</dbReference>
<evidence type="ECO:0000313" key="6">
    <source>
        <dbReference type="EMBL" id="EED92124.1"/>
    </source>
</evidence>
<dbReference type="PROSITE" id="PS50222">
    <property type="entry name" value="EF_HAND_2"/>
    <property type="match status" value="2"/>
</dbReference>
<dbReference type="CDD" id="cd00051">
    <property type="entry name" value="EFh"/>
    <property type="match status" value="2"/>
</dbReference>
<dbReference type="GeneID" id="7445207"/>
<dbReference type="InterPro" id="IPR040703">
    <property type="entry name" value="LCIB/C_CA"/>
</dbReference>
<keyword evidence="2" id="KW-0862">Zinc</keyword>
<sequence length="860" mass="94027">MSDNANEQPPPSGKGVNANATNSPSYPMDEEEPVECIICFEDLPPSESGHCKPCNHAFHKTCWWQWENSYHERLQRQRQNGMDDGDEGGPKCCLCNTTCQQFVDHAGEPAVNPDPFVPEETKDGSNGFFGGLFGGGSQNDNGGPRSVAFRFIERIAMSEGAMGESARHILQQINSGMTDMMMGDHDIEVLRQLEQAGGGMGFPFFAGSRVARSHPSNTSENTGSSIGTSSSATPSLNEICPGCPIAVQYLVNSPRLNGRRGKVQQRQQSGRYLVKLDAVDGEDERNTLSLKPENILQLTTVKIFGLVSQPQFNGREGIIVSYSRERKRYVVRVAYVPTETREISLQSTNIRIPDGHRVRLEGLERAPQMNGNYGSVANFSEGRYEVRLSSQHSQEHCTTMKFTIIILGLLLQAPSPSSAFLSVPPIRISKVQLSSSTASDFFSPPSSSGTFSNEELELAFFSIDIENKGSISRSCFAEAIHDLGVDLPRVQTDLLFDKYDADKGGSIDMMEFKELMKDPVLAGVSPQRDVKFAMDLFKKFDVDNSGAIDKSEFRSIAREIQIDARRRNFLSVCAAAVGATIVAKSSDEYLWAQKRFRGYYLEEKAEEAQKRNFPTAMLSSDLDNAIAKTLYARGLWQEGFSLGGLAGVPFAGKSGFGAYLHHAPDSGKLLVMFAPHVGIGTDGNIGALQRDGQVKVSNACGAAVGAYKALSAKAANGPDVRKEEDPDPELFDPQLETIVKLLQPRLGGIEKSIDPITFVTYQIYGIIKEKICDCISQTPDVWDSVTEVALVGGVMINRRVGGDCFQPLSFELRQKDGSVKGKVVDLFGDAFGERPDLVKVLGSQEAVSCLYNERPSKKGA</sequence>
<dbReference type="HOGENOM" id="CLU_332766_0_0_1"/>
<evidence type="ECO:0000313" key="7">
    <source>
        <dbReference type="Proteomes" id="UP000001449"/>
    </source>
</evidence>
<keyword evidence="1" id="KW-0106">Calcium</keyword>
<dbReference type="SMR" id="B8C3H8"/>
<keyword evidence="7" id="KW-1185">Reference proteome</keyword>
<feature type="domain" description="EF-hand" evidence="5">
    <location>
        <begin position="528"/>
        <end position="563"/>
    </location>
</feature>
<dbReference type="KEGG" id="tps:THAPSDRAFT_5647"/>
<dbReference type="InterPro" id="IPR013083">
    <property type="entry name" value="Znf_RING/FYVE/PHD"/>
</dbReference>
<dbReference type="EMBL" id="CM000642">
    <property type="protein sequence ID" value="EED92124.1"/>
    <property type="molecule type" value="Genomic_DNA"/>
</dbReference>
<feature type="domain" description="EF-hand" evidence="5">
    <location>
        <begin position="487"/>
        <end position="522"/>
    </location>
</feature>
<gene>
    <name evidence="6" type="ORF">THAPSDRAFT_5647</name>
</gene>
<dbReference type="Gene3D" id="3.30.40.10">
    <property type="entry name" value="Zinc/RING finger domain, C3HC4 (zinc finger)"/>
    <property type="match status" value="1"/>
</dbReference>
<dbReference type="PANTHER" id="PTHR38016">
    <property type="entry name" value="UNNAMED PRODUCT"/>
    <property type="match status" value="1"/>
</dbReference>
<dbReference type="Proteomes" id="UP000001449">
    <property type="component" value="Chromosome 5"/>
</dbReference>
<dbReference type="Pfam" id="PF13499">
    <property type="entry name" value="EF-hand_7"/>
    <property type="match status" value="1"/>
</dbReference>
<dbReference type="InterPro" id="IPR002048">
    <property type="entry name" value="EF_hand_dom"/>
</dbReference>
<evidence type="ECO:0000256" key="3">
    <source>
        <dbReference type="SAM" id="MobiDB-lite"/>
    </source>
</evidence>
<feature type="domain" description="RING-type" evidence="4">
    <location>
        <begin position="36"/>
        <end position="96"/>
    </location>
</feature>
<dbReference type="eggNOG" id="ENOG502SHGU">
    <property type="taxonomic scope" value="Eukaryota"/>
</dbReference>
<dbReference type="STRING" id="35128.B8C3H8"/>
<evidence type="ECO:0000256" key="2">
    <source>
        <dbReference type="PROSITE-ProRule" id="PRU00175"/>
    </source>
</evidence>
<proteinExistence type="predicted"/>
<evidence type="ECO:0000259" key="4">
    <source>
        <dbReference type="PROSITE" id="PS50089"/>
    </source>
</evidence>
<dbReference type="InParanoid" id="B8C3H8"/>
<name>B8C3H8_THAPS</name>
<dbReference type="RefSeq" id="XP_002290372.1">
    <property type="nucleotide sequence ID" value="XM_002290336.1"/>
</dbReference>
<organism evidence="6 7">
    <name type="scientific">Thalassiosira pseudonana</name>
    <name type="common">Marine diatom</name>
    <name type="synonym">Cyclotella nana</name>
    <dbReference type="NCBI Taxonomy" id="35128"/>
    <lineage>
        <taxon>Eukaryota</taxon>
        <taxon>Sar</taxon>
        <taxon>Stramenopiles</taxon>
        <taxon>Ochrophyta</taxon>
        <taxon>Bacillariophyta</taxon>
        <taxon>Coscinodiscophyceae</taxon>
        <taxon>Thalassiosirophycidae</taxon>
        <taxon>Thalassiosirales</taxon>
        <taxon>Thalassiosiraceae</taxon>
        <taxon>Thalassiosira</taxon>
    </lineage>
</organism>
<dbReference type="SUPFAM" id="SSF47473">
    <property type="entry name" value="EF-hand"/>
    <property type="match status" value="1"/>
</dbReference>
<dbReference type="SUPFAM" id="SSF57850">
    <property type="entry name" value="RING/U-box"/>
    <property type="match status" value="1"/>
</dbReference>
<feature type="region of interest" description="Disordered" evidence="3">
    <location>
        <begin position="211"/>
        <end position="233"/>
    </location>
</feature>